<sequence>MCLLCELACFSQELASLPLSVREMYLSKLVCVSALRREFLAKAFLPACFRELRESLWFVPRFRGGRCNLYTLMCVLSSMLSLFRDLVFCLFSC</sequence>
<dbReference type="Gramene" id="TKV99332">
    <property type="protein sequence ID" value="TKV99332"/>
    <property type="gene ID" value="SEVIR_8G035950v2"/>
</dbReference>
<protein>
    <submittedName>
        <fullName evidence="1">Uncharacterized protein</fullName>
    </submittedName>
</protein>
<gene>
    <name evidence="1" type="ORF">SEVIR_8G035950v2</name>
</gene>
<reference evidence="1" key="1">
    <citation type="submission" date="2019-03" db="EMBL/GenBank/DDBJ databases">
        <title>WGS assembly of Setaria viridis.</title>
        <authorList>
            <person name="Huang P."/>
            <person name="Jenkins J."/>
            <person name="Grimwood J."/>
            <person name="Barry K."/>
            <person name="Healey A."/>
            <person name="Mamidi S."/>
            <person name="Sreedasyam A."/>
            <person name="Shu S."/>
            <person name="Feldman M."/>
            <person name="Wu J."/>
            <person name="Yu Y."/>
            <person name="Chen C."/>
            <person name="Johnson J."/>
            <person name="Rokhsar D."/>
            <person name="Baxter I."/>
            <person name="Schmutz J."/>
            <person name="Brutnell T."/>
            <person name="Kellogg E."/>
        </authorList>
    </citation>
    <scope>NUCLEOTIDE SEQUENCE [LARGE SCALE GENOMIC DNA]</scope>
</reference>
<evidence type="ECO:0000313" key="2">
    <source>
        <dbReference type="Proteomes" id="UP000298652"/>
    </source>
</evidence>
<name>A0A4U6TF71_SETVI</name>
<proteinExistence type="predicted"/>
<dbReference type="EMBL" id="CM016559">
    <property type="protein sequence ID" value="TKV99332.1"/>
    <property type="molecule type" value="Genomic_DNA"/>
</dbReference>
<accession>A0A4U6TF71</accession>
<dbReference type="AlphaFoldDB" id="A0A4U6TF71"/>
<dbReference type="Proteomes" id="UP000298652">
    <property type="component" value="Chromosome 8"/>
</dbReference>
<keyword evidence="2" id="KW-1185">Reference proteome</keyword>
<organism evidence="1 2">
    <name type="scientific">Setaria viridis</name>
    <name type="common">Green bristlegrass</name>
    <name type="synonym">Setaria italica subsp. viridis</name>
    <dbReference type="NCBI Taxonomy" id="4556"/>
    <lineage>
        <taxon>Eukaryota</taxon>
        <taxon>Viridiplantae</taxon>
        <taxon>Streptophyta</taxon>
        <taxon>Embryophyta</taxon>
        <taxon>Tracheophyta</taxon>
        <taxon>Spermatophyta</taxon>
        <taxon>Magnoliopsida</taxon>
        <taxon>Liliopsida</taxon>
        <taxon>Poales</taxon>
        <taxon>Poaceae</taxon>
        <taxon>PACMAD clade</taxon>
        <taxon>Panicoideae</taxon>
        <taxon>Panicodae</taxon>
        <taxon>Paniceae</taxon>
        <taxon>Cenchrinae</taxon>
        <taxon>Setaria</taxon>
    </lineage>
</organism>
<evidence type="ECO:0000313" key="1">
    <source>
        <dbReference type="EMBL" id="TKV99332.1"/>
    </source>
</evidence>